<gene>
    <name evidence="2" type="ORF">BJ875DRAFT_276251</name>
</gene>
<name>A0A9P8C9M2_9HELO</name>
<dbReference type="AlphaFoldDB" id="A0A9P8C9M2"/>
<feature type="region of interest" description="Disordered" evidence="1">
    <location>
        <begin position="369"/>
        <end position="393"/>
    </location>
</feature>
<keyword evidence="3" id="KW-1185">Reference proteome</keyword>
<organism evidence="2 3">
    <name type="scientific">Amylocarpus encephaloides</name>
    <dbReference type="NCBI Taxonomy" id="45428"/>
    <lineage>
        <taxon>Eukaryota</taxon>
        <taxon>Fungi</taxon>
        <taxon>Dikarya</taxon>
        <taxon>Ascomycota</taxon>
        <taxon>Pezizomycotina</taxon>
        <taxon>Leotiomycetes</taxon>
        <taxon>Helotiales</taxon>
        <taxon>Helotiales incertae sedis</taxon>
        <taxon>Amylocarpus</taxon>
    </lineage>
</organism>
<feature type="region of interest" description="Disordered" evidence="1">
    <location>
        <begin position="203"/>
        <end position="224"/>
    </location>
</feature>
<sequence length="453" mass="50249">MYSSLLQQSSLASIQSRTYMITMDSPTSSTPSYRIFRDKHGIPQFEPKRGTRALKDALIYSFPALETELQLMQAALKKFFESEKRNSGNFICELPENNLQASLAVRKEDTTSPLPGADAFLKSWKVALAPQRSSRTTSRTPSMTSRATSRPTSRASSRCATPSLYQEPAFEVVGGTMSTWQLSSGETVEKKKRQPYDPVKRRKVAENRGNACERHRSQKSTCDPASCPQNKLYVKMPEGHQKPRAVAVISEMVRGSLPRSESPFSGQDLEMLAPEPKSETNLTQVNTMSLADNRDLFSSAEARLTAQSNDFWSGDQASVLCDQNNDSLLNLHNPLTMTSSGSWTGTRGSSDSPYSNSEFQTSIAGDITLLPPVHENGSPQTKVHQSTPPSMPTAECFPPQSWEDSANSLVWPSLDEADQPLECGDDPFMGWSNKRARQDIEDYSWVLSHVEQL</sequence>
<evidence type="ECO:0000313" key="3">
    <source>
        <dbReference type="Proteomes" id="UP000824998"/>
    </source>
</evidence>
<dbReference type="OrthoDB" id="3507397at2759"/>
<evidence type="ECO:0000313" key="2">
    <source>
        <dbReference type="EMBL" id="KAG9239008.1"/>
    </source>
</evidence>
<feature type="compositionally biased region" description="Low complexity" evidence="1">
    <location>
        <begin position="132"/>
        <end position="158"/>
    </location>
</feature>
<comment type="caution">
    <text evidence="2">The sequence shown here is derived from an EMBL/GenBank/DDBJ whole genome shotgun (WGS) entry which is preliminary data.</text>
</comment>
<feature type="region of interest" description="Disordered" evidence="1">
    <location>
        <begin position="131"/>
        <end position="161"/>
    </location>
</feature>
<dbReference type="Proteomes" id="UP000824998">
    <property type="component" value="Unassembled WGS sequence"/>
</dbReference>
<proteinExistence type="predicted"/>
<protein>
    <submittedName>
        <fullName evidence="2">Uncharacterized protein</fullName>
    </submittedName>
</protein>
<dbReference type="EMBL" id="MU251363">
    <property type="protein sequence ID" value="KAG9239008.1"/>
    <property type="molecule type" value="Genomic_DNA"/>
</dbReference>
<feature type="compositionally biased region" description="Polar residues" evidence="1">
    <location>
        <begin position="377"/>
        <end position="388"/>
    </location>
</feature>
<reference evidence="2" key="1">
    <citation type="journal article" date="2021" name="IMA Fungus">
        <title>Genomic characterization of three marine fungi, including Emericellopsis atlantica sp. nov. with signatures of a generalist lifestyle and marine biomass degradation.</title>
        <authorList>
            <person name="Hagestad O.C."/>
            <person name="Hou L."/>
            <person name="Andersen J.H."/>
            <person name="Hansen E.H."/>
            <person name="Altermark B."/>
            <person name="Li C."/>
            <person name="Kuhnert E."/>
            <person name="Cox R.J."/>
            <person name="Crous P.W."/>
            <person name="Spatafora J.W."/>
            <person name="Lail K."/>
            <person name="Amirebrahimi M."/>
            <person name="Lipzen A."/>
            <person name="Pangilinan J."/>
            <person name="Andreopoulos W."/>
            <person name="Hayes R.D."/>
            <person name="Ng V."/>
            <person name="Grigoriev I.V."/>
            <person name="Jackson S.A."/>
            <person name="Sutton T.D.S."/>
            <person name="Dobson A.D.W."/>
            <person name="Rama T."/>
        </authorList>
    </citation>
    <scope>NUCLEOTIDE SEQUENCE</scope>
    <source>
        <strain evidence="2">TRa018bII</strain>
    </source>
</reference>
<accession>A0A9P8C9M2</accession>
<evidence type="ECO:0000256" key="1">
    <source>
        <dbReference type="SAM" id="MobiDB-lite"/>
    </source>
</evidence>